<comment type="catalytic activity">
    <reaction evidence="8">
        <text>apo-[ACP] + acetyl-CoA = acetyl-[ACP] + adenosine 3',5'-bisphosphate + H(+)</text>
        <dbReference type="Rhea" id="RHEA:46564"/>
        <dbReference type="Rhea" id="RHEA-COMP:9621"/>
        <dbReference type="Rhea" id="RHEA-COMP:9690"/>
        <dbReference type="ChEBI" id="CHEBI:15378"/>
        <dbReference type="ChEBI" id="CHEBI:29999"/>
        <dbReference type="ChEBI" id="CHEBI:57288"/>
        <dbReference type="ChEBI" id="CHEBI:58343"/>
        <dbReference type="ChEBI" id="CHEBI:78446"/>
    </reaction>
    <physiologicalReaction direction="left-to-right" evidence="8">
        <dbReference type="Rhea" id="RHEA:46565"/>
    </physiologicalReaction>
</comment>
<gene>
    <name evidence="11" type="ORF">C0Q70_05433</name>
</gene>
<evidence type="ECO:0000259" key="10">
    <source>
        <dbReference type="Pfam" id="PF22624"/>
    </source>
</evidence>
<dbReference type="OrthoDB" id="26719at2759"/>
<evidence type="ECO:0000256" key="8">
    <source>
        <dbReference type="ARBA" id="ARBA00048794"/>
    </source>
</evidence>
<proteinExistence type="inferred from homology"/>
<name>A0A2T7PL81_POMCA</name>
<evidence type="ECO:0000256" key="1">
    <source>
        <dbReference type="ARBA" id="ARBA00006195"/>
    </source>
</evidence>
<dbReference type="GO" id="GO:0005829">
    <property type="term" value="C:cytosol"/>
    <property type="evidence" value="ECO:0007669"/>
    <property type="project" value="TreeGrafter"/>
</dbReference>
<dbReference type="EC" id="2.7.8.7" evidence="2"/>
<keyword evidence="12" id="KW-1185">Reference proteome</keyword>
<reference evidence="11 12" key="1">
    <citation type="submission" date="2018-04" db="EMBL/GenBank/DDBJ databases">
        <title>The genome of golden apple snail Pomacea canaliculata provides insight into stress tolerance and invasive adaptation.</title>
        <authorList>
            <person name="Liu C."/>
            <person name="Liu B."/>
            <person name="Ren Y."/>
            <person name="Zhang Y."/>
            <person name="Wang H."/>
            <person name="Li S."/>
            <person name="Jiang F."/>
            <person name="Yin L."/>
            <person name="Zhang G."/>
            <person name="Qian W."/>
            <person name="Fan W."/>
        </authorList>
    </citation>
    <scope>NUCLEOTIDE SEQUENCE [LARGE SCALE GENOMIC DNA]</scope>
    <source>
        <strain evidence="11">SZHN2017</strain>
        <tissue evidence="11">Muscle</tissue>
    </source>
</reference>
<dbReference type="EMBL" id="PZQS01000003">
    <property type="protein sequence ID" value="PVD34170.1"/>
    <property type="molecule type" value="Genomic_DNA"/>
</dbReference>
<protein>
    <recommendedName>
        <fullName evidence="3">L-aminoadipate-semialdehyde dehydrogenase-phosphopantetheinyl transferase</fullName>
        <ecNumber evidence="2">2.7.8.7</ecNumber>
    </recommendedName>
    <alternativeName>
        <fullName evidence="5">4'-phosphopantetheinyl transferase</fullName>
    </alternativeName>
    <alternativeName>
        <fullName evidence="6">Alpha-aminoadipic semialdehyde dehydrogenase-phosphopantetheinyl transferase</fullName>
    </alternativeName>
</protein>
<feature type="domain" description="4'-phosphopantetheinyl transferase" evidence="9">
    <location>
        <begin position="153"/>
        <end position="269"/>
    </location>
</feature>
<dbReference type="GO" id="GO:0019878">
    <property type="term" value="P:lysine biosynthetic process via aminoadipic acid"/>
    <property type="evidence" value="ECO:0007669"/>
    <property type="project" value="TreeGrafter"/>
</dbReference>
<dbReference type="InterPro" id="IPR050559">
    <property type="entry name" value="P-Pant_transferase_sf"/>
</dbReference>
<evidence type="ECO:0000259" key="9">
    <source>
        <dbReference type="Pfam" id="PF01648"/>
    </source>
</evidence>
<dbReference type="AlphaFoldDB" id="A0A2T7PL81"/>
<comment type="catalytic activity">
    <reaction evidence="7">
        <text>apo-[ACP] + CoA = holo-[ACP] + adenosine 3',5'-bisphosphate + H(+)</text>
        <dbReference type="Rhea" id="RHEA:12068"/>
        <dbReference type="Rhea" id="RHEA-COMP:9685"/>
        <dbReference type="Rhea" id="RHEA-COMP:9690"/>
        <dbReference type="ChEBI" id="CHEBI:15378"/>
        <dbReference type="ChEBI" id="CHEBI:29999"/>
        <dbReference type="ChEBI" id="CHEBI:57287"/>
        <dbReference type="ChEBI" id="CHEBI:58343"/>
        <dbReference type="ChEBI" id="CHEBI:64479"/>
        <dbReference type="EC" id="2.7.8.7"/>
    </reaction>
    <physiologicalReaction direction="left-to-right" evidence="7">
        <dbReference type="Rhea" id="RHEA:12069"/>
    </physiologicalReaction>
</comment>
<dbReference type="InterPro" id="IPR008278">
    <property type="entry name" value="4-PPantetheinyl_Trfase_dom"/>
</dbReference>
<evidence type="ECO:0000256" key="3">
    <source>
        <dbReference type="ARBA" id="ARBA00016301"/>
    </source>
</evidence>
<evidence type="ECO:0000256" key="7">
    <source>
        <dbReference type="ARBA" id="ARBA00048641"/>
    </source>
</evidence>
<dbReference type="SUPFAM" id="SSF56214">
    <property type="entry name" value="4'-phosphopantetheinyl transferase"/>
    <property type="match status" value="2"/>
</dbReference>
<dbReference type="PANTHER" id="PTHR12215:SF10">
    <property type="entry name" value="L-AMINOADIPATE-SEMIALDEHYDE DEHYDROGENASE-PHOSPHOPANTETHEINYL TRANSFERASE"/>
    <property type="match status" value="1"/>
</dbReference>
<dbReference type="InterPro" id="IPR055066">
    <property type="entry name" value="AASDHPPT_N"/>
</dbReference>
<evidence type="ECO:0000256" key="5">
    <source>
        <dbReference type="ARBA" id="ARBA00030484"/>
    </source>
</evidence>
<evidence type="ECO:0000313" key="11">
    <source>
        <dbReference type="EMBL" id="PVD34170.1"/>
    </source>
</evidence>
<dbReference type="FunFam" id="3.90.470.20:FF:000003">
    <property type="entry name" value="L-aminoadipate-semialdehyde dehydrogenase-phosphopantetheinyl transferase"/>
    <property type="match status" value="1"/>
</dbReference>
<comment type="similarity">
    <text evidence="1">Belongs to the P-Pant transferase superfamily. AcpS family.</text>
</comment>
<feature type="domain" description="4'-phosphopantetheinyl transferase N-terminal" evidence="10">
    <location>
        <begin position="84"/>
        <end position="149"/>
    </location>
</feature>
<dbReference type="Pfam" id="PF01648">
    <property type="entry name" value="ACPS"/>
    <property type="match status" value="1"/>
</dbReference>
<dbReference type="GO" id="GO:0008897">
    <property type="term" value="F:holo-[acyl-carrier-protein] synthase activity"/>
    <property type="evidence" value="ECO:0007669"/>
    <property type="project" value="UniProtKB-EC"/>
</dbReference>
<organism evidence="11 12">
    <name type="scientific">Pomacea canaliculata</name>
    <name type="common">Golden apple snail</name>
    <dbReference type="NCBI Taxonomy" id="400727"/>
    <lineage>
        <taxon>Eukaryota</taxon>
        <taxon>Metazoa</taxon>
        <taxon>Spiralia</taxon>
        <taxon>Lophotrochozoa</taxon>
        <taxon>Mollusca</taxon>
        <taxon>Gastropoda</taxon>
        <taxon>Caenogastropoda</taxon>
        <taxon>Architaenioglossa</taxon>
        <taxon>Ampullarioidea</taxon>
        <taxon>Ampullariidae</taxon>
        <taxon>Pomacea</taxon>
    </lineage>
</organism>
<evidence type="ECO:0000256" key="2">
    <source>
        <dbReference type="ARBA" id="ARBA00013172"/>
    </source>
</evidence>
<evidence type="ECO:0000256" key="6">
    <source>
        <dbReference type="ARBA" id="ARBA00033443"/>
    </source>
</evidence>
<dbReference type="STRING" id="400727.A0A2T7PL81"/>
<dbReference type="GO" id="GO:0000287">
    <property type="term" value="F:magnesium ion binding"/>
    <property type="evidence" value="ECO:0007669"/>
    <property type="project" value="InterPro"/>
</dbReference>
<evidence type="ECO:0000256" key="4">
    <source>
        <dbReference type="ARBA" id="ARBA00022679"/>
    </source>
</evidence>
<dbReference type="Pfam" id="PF22624">
    <property type="entry name" value="AASDHPPT_N"/>
    <property type="match status" value="1"/>
</dbReference>
<dbReference type="PANTHER" id="PTHR12215">
    <property type="entry name" value="PHOSPHOPANTETHEINE TRANSFERASE"/>
    <property type="match status" value="1"/>
</dbReference>
<comment type="caution">
    <text evidence="11">The sequence shown here is derived from an EMBL/GenBank/DDBJ whole genome shotgun (WGS) entry which is preliminary data.</text>
</comment>
<dbReference type="Gene3D" id="3.90.470.20">
    <property type="entry name" value="4'-phosphopantetheinyl transferase domain"/>
    <property type="match status" value="2"/>
</dbReference>
<dbReference type="InterPro" id="IPR037143">
    <property type="entry name" value="4-PPantetheinyl_Trfase_dom_sf"/>
</dbReference>
<keyword evidence="4" id="KW-0808">Transferase</keyword>
<accession>A0A2T7PL81</accession>
<dbReference type="Proteomes" id="UP000245119">
    <property type="component" value="Linkage Group LG3"/>
</dbReference>
<evidence type="ECO:0000313" key="12">
    <source>
        <dbReference type="Proteomes" id="UP000245119"/>
    </source>
</evidence>
<sequence>MGGSGAKRRVWCKEEGLVQREGLVQNFFLTKVPGRWEGLVQRGGTELRSTYKVITELAYRRKNVCCAGYTEDGDTCIRKSSNSSDLVGRLLIRAAVSSMMGLPYGQIKLSRTEKGKPYILNQPNGKTPSNRCNFNISHQGDYVVLAAEAQKLIGIDVMKVEWPRSTGIQDFFRTMERQLTPSEWSRVRCQTSDMQQLSVFYRFWCLKESYVKALGVGIGFEVSRLTFDISAEDLTPGVVTVSTTLSVDGVPADDWTFEETMLEDHCVAVATKPETDREQANDSQGERKGLAFTVWSVQDLLRKCEPLPGSEPDLLYWKHFSAKDEEPRGPRQ</sequence>